<sequence>MWGIKSLDAGKGLILLLLLVLLITLLMNRYGYSIMRVMVGQEVKLKTAGFEKMQSEHFDIRYTAQDSVYIEMIAQVSEEAYSAVVERLGREPDKKTIVVVYPDTASLAGSIGWNRNESAMGVYWAGSIRILSPGEWIKGAELEKQFKQEGPMVHEFTHLMVDEITKGNYNRWWTEGIAQYLEKKITGFEFADPFAQGKEFKYYELLTLEQKFDEIDQQIAYWESLQAVQYIVDIYGEEKLFMVLEEQGKGSRLNTALEISLGTSYQEFEQGFYQYLRKK</sequence>
<protein>
    <recommendedName>
        <fullName evidence="2">Peptidase MA-like domain-containing protein</fullName>
    </recommendedName>
</protein>
<dbReference type="OrthoDB" id="9787613at2"/>
<dbReference type="InterPro" id="IPR039568">
    <property type="entry name" value="Peptidase_MA-like_dom"/>
</dbReference>
<dbReference type="HOGENOM" id="CLU_079582_0_0_9"/>
<gene>
    <name evidence="3" type="ordered locus">Swol_2470</name>
</gene>
<name>Q0AU45_SYNWW</name>
<dbReference type="Pfam" id="PF13485">
    <property type="entry name" value="Peptidase_MA_2"/>
    <property type="match status" value="1"/>
</dbReference>
<evidence type="ECO:0000259" key="2">
    <source>
        <dbReference type="Pfam" id="PF13485"/>
    </source>
</evidence>
<dbReference type="AlphaFoldDB" id="Q0AU45"/>
<dbReference type="Proteomes" id="UP000001968">
    <property type="component" value="Chromosome"/>
</dbReference>
<evidence type="ECO:0000256" key="1">
    <source>
        <dbReference type="SAM" id="Phobius"/>
    </source>
</evidence>
<keyword evidence="1" id="KW-1133">Transmembrane helix</keyword>
<dbReference type="eggNOG" id="COG0308">
    <property type="taxonomic scope" value="Bacteria"/>
</dbReference>
<keyword evidence="1" id="KW-0812">Transmembrane</keyword>
<dbReference type="KEGG" id="swo:Swol_2470"/>
<feature type="transmembrane region" description="Helical" evidence="1">
    <location>
        <begin position="12"/>
        <end position="32"/>
    </location>
</feature>
<dbReference type="RefSeq" id="WP_011641841.1">
    <property type="nucleotide sequence ID" value="NC_008346.1"/>
</dbReference>
<evidence type="ECO:0000313" key="4">
    <source>
        <dbReference type="Proteomes" id="UP000001968"/>
    </source>
</evidence>
<keyword evidence="4" id="KW-1185">Reference proteome</keyword>
<dbReference type="STRING" id="335541.Swol_2470"/>
<keyword evidence="1" id="KW-0472">Membrane</keyword>
<evidence type="ECO:0000313" key="3">
    <source>
        <dbReference type="EMBL" id="ABI69759.1"/>
    </source>
</evidence>
<accession>Q0AU45</accession>
<reference evidence="4" key="1">
    <citation type="journal article" date="2010" name="Environ. Microbiol.">
        <title>The genome of Syntrophomonas wolfei: new insights into syntrophic metabolism and biohydrogen production.</title>
        <authorList>
            <person name="Sieber J.R."/>
            <person name="Sims D.R."/>
            <person name="Han C."/>
            <person name="Kim E."/>
            <person name="Lykidis A."/>
            <person name="Lapidus A.L."/>
            <person name="McDonnald E."/>
            <person name="Rohlin L."/>
            <person name="Culley D.E."/>
            <person name="Gunsalus R."/>
            <person name="McInerney M.J."/>
        </authorList>
    </citation>
    <scope>NUCLEOTIDE SEQUENCE [LARGE SCALE GENOMIC DNA]</scope>
    <source>
        <strain evidence="4">DSM 2245B / Goettingen</strain>
    </source>
</reference>
<organism evidence="3 4">
    <name type="scientific">Syntrophomonas wolfei subsp. wolfei (strain DSM 2245B / Goettingen)</name>
    <dbReference type="NCBI Taxonomy" id="335541"/>
    <lineage>
        <taxon>Bacteria</taxon>
        <taxon>Bacillati</taxon>
        <taxon>Bacillota</taxon>
        <taxon>Clostridia</taxon>
        <taxon>Eubacteriales</taxon>
        <taxon>Syntrophomonadaceae</taxon>
        <taxon>Syntrophomonas</taxon>
    </lineage>
</organism>
<dbReference type="EMBL" id="CP000448">
    <property type="protein sequence ID" value="ABI69759.1"/>
    <property type="molecule type" value="Genomic_DNA"/>
</dbReference>
<proteinExistence type="predicted"/>
<feature type="domain" description="Peptidase MA-like" evidence="2">
    <location>
        <begin position="89"/>
        <end position="272"/>
    </location>
</feature>